<dbReference type="Pfam" id="PF03144">
    <property type="entry name" value="GTP_EFTU_D2"/>
    <property type="match status" value="1"/>
</dbReference>
<dbReference type="NCBIfam" id="TIGR00475">
    <property type="entry name" value="selB"/>
    <property type="match status" value="1"/>
</dbReference>
<comment type="subcellular location">
    <subcellularLocation>
        <location evidence="1">Cytoplasm</location>
    </subcellularLocation>
</comment>
<dbReference type="InterPro" id="IPR015190">
    <property type="entry name" value="Elong_fac_SelB-wing-hlx_typ-2"/>
</dbReference>
<dbReference type="InterPro" id="IPR050055">
    <property type="entry name" value="EF-Tu_GTPase"/>
</dbReference>
<proteinExistence type="predicted"/>
<accession>A0A1D2YUE1</accession>
<dbReference type="Gene3D" id="3.40.50.300">
    <property type="entry name" value="P-loop containing nucleotide triphosphate hydrolases"/>
    <property type="match status" value="1"/>
</dbReference>
<evidence type="ECO:0000256" key="5">
    <source>
        <dbReference type="ARBA" id="ARBA00022917"/>
    </source>
</evidence>
<gene>
    <name evidence="10" type="ORF">BHF71_09305</name>
</gene>
<dbReference type="SUPFAM" id="SSF50447">
    <property type="entry name" value="Translation proteins"/>
    <property type="match status" value="1"/>
</dbReference>
<organism evidence="10 11">
    <name type="scientific">Vulcanibacillus modesticaldus</name>
    <dbReference type="NCBI Taxonomy" id="337097"/>
    <lineage>
        <taxon>Bacteria</taxon>
        <taxon>Bacillati</taxon>
        <taxon>Bacillota</taxon>
        <taxon>Bacilli</taxon>
        <taxon>Bacillales</taxon>
        <taxon>Bacillaceae</taxon>
        <taxon>Vulcanibacillus</taxon>
    </lineage>
</organism>
<evidence type="ECO:0000259" key="9">
    <source>
        <dbReference type="PROSITE" id="PS51722"/>
    </source>
</evidence>
<evidence type="ECO:0000256" key="6">
    <source>
        <dbReference type="ARBA" id="ARBA00023134"/>
    </source>
</evidence>
<dbReference type="GO" id="GO:0003924">
    <property type="term" value="F:GTPase activity"/>
    <property type="evidence" value="ECO:0007669"/>
    <property type="project" value="InterPro"/>
</dbReference>
<dbReference type="InterPro" id="IPR009000">
    <property type="entry name" value="Transl_B-barrel_sf"/>
</dbReference>
<dbReference type="InterPro" id="IPR015191">
    <property type="entry name" value="SelB_WHD4"/>
</dbReference>
<dbReference type="InterPro" id="IPR036390">
    <property type="entry name" value="WH_DNA-bd_sf"/>
</dbReference>
<dbReference type="CDD" id="cd04171">
    <property type="entry name" value="SelB"/>
    <property type="match status" value="1"/>
</dbReference>
<dbReference type="EMBL" id="MIJF01000026">
    <property type="protein sequence ID" value="OEF99265.1"/>
    <property type="molecule type" value="Genomic_DNA"/>
</dbReference>
<dbReference type="SUPFAM" id="SSF46785">
    <property type="entry name" value="Winged helix' DNA-binding domain"/>
    <property type="match status" value="2"/>
</dbReference>
<dbReference type="CDD" id="cd03696">
    <property type="entry name" value="SelB_II"/>
    <property type="match status" value="1"/>
</dbReference>
<dbReference type="SUPFAM" id="SSF50465">
    <property type="entry name" value="EF-Tu/eEF-1alpha/eIF2-gamma C-terminal domain"/>
    <property type="match status" value="1"/>
</dbReference>
<evidence type="ECO:0000256" key="7">
    <source>
        <dbReference type="ARBA" id="ARBA00025526"/>
    </source>
</evidence>
<dbReference type="GO" id="GO:0005737">
    <property type="term" value="C:cytoplasm"/>
    <property type="evidence" value="ECO:0007669"/>
    <property type="project" value="UniProtKB-SubCell"/>
</dbReference>
<feature type="domain" description="Tr-type G" evidence="9">
    <location>
        <begin position="2"/>
        <end position="174"/>
    </location>
</feature>
<evidence type="ECO:0000256" key="1">
    <source>
        <dbReference type="ARBA" id="ARBA00004496"/>
    </source>
</evidence>
<dbReference type="GO" id="GO:0003723">
    <property type="term" value="F:RNA binding"/>
    <property type="evidence" value="ECO:0007669"/>
    <property type="project" value="InterPro"/>
</dbReference>
<dbReference type="Gene3D" id="1.10.10.2770">
    <property type="match status" value="1"/>
</dbReference>
<dbReference type="Gene3D" id="1.10.10.10">
    <property type="entry name" value="Winged helix-like DNA-binding domain superfamily/Winged helix DNA-binding domain"/>
    <property type="match status" value="1"/>
</dbReference>
<name>A0A1D2YUE1_9BACI</name>
<dbReference type="InterPro" id="IPR005225">
    <property type="entry name" value="Small_GTP-bd"/>
</dbReference>
<dbReference type="Pfam" id="PF00009">
    <property type="entry name" value="GTP_EFTU"/>
    <property type="match status" value="1"/>
</dbReference>
<dbReference type="FunFam" id="2.40.30.10:FF:000020">
    <property type="entry name" value="Translation elongation factor EF-1"/>
    <property type="match status" value="1"/>
</dbReference>
<dbReference type="Pfam" id="PF09106">
    <property type="entry name" value="WHD_2nd_SelB"/>
    <property type="match status" value="1"/>
</dbReference>
<evidence type="ECO:0000313" key="10">
    <source>
        <dbReference type="EMBL" id="OEF99265.1"/>
    </source>
</evidence>
<sequence length="639" mass="73500">MQKHYIVGTAGHIDHGKTTLSKALTGKDTDRLKEEKARNISIELGFAPFKLPNNDYVSLIDVPGHEKFIRHMVAGVGGIDLVLLIIAADEGIMPQTKEHLQIIDLLGIEHGIIVLTKKDLVDQEFLDLVEEEVRETLKKSNLINAPIISVSSVTNEGIEELKQLIQEKLNQIPERISSGFFRMPIDRVFTLKGIGTVVTGTVYSGSVKIGQELEIMPSNHKVRIRSLQVHSNSVDEAFAGQRVAINLTGIELDEINRGDSIVTPNHWEPSKRIDVELNILDDIDFSIKQNSEVKFHIGTSEVLGTLIMYDRKEAQPGDTIYAQIKLEEPIISSRKDRFIIRRPSPSTTIGGGVVIEPNAIKHKYRQETIEQLKQKSKGTLEDLLLQQLMENEKVFLTLNDLSNTLILPENELKEELNKLKDQKKIMEFSNGKVTFFASTHVFNNLLKEIIKHLSIYHEKYPLRMGQPKAEFTKQFFTNLKPKIIQVIFLYLESEQYIKINEEYISMYDFQPTLPKHLQQKTEQLEKKLINQQLKPDSWDELTKSLEINEKDKIEIYNYLINLRKILKLTDKMVIHYQTFEKLKQEVTYFLSKEGQITLQQAKELLGVSRKYLVPLMELLDQEKVTVLRQGKNYRELRKQ</sequence>
<comment type="function">
    <text evidence="7">Translation factor necessary for the incorporation of selenocysteine into proteins. It probably replaces EF-Tu for the insertion of selenocysteine directed by the UGA codon. SelB binds GTP and GDP.</text>
</comment>
<dbReference type="GO" id="GO:0003746">
    <property type="term" value="F:translation elongation factor activity"/>
    <property type="evidence" value="ECO:0007669"/>
    <property type="project" value="UniProtKB-KW"/>
</dbReference>
<dbReference type="NCBIfam" id="TIGR00231">
    <property type="entry name" value="small_GTP"/>
    <property type="match status" value="1"/>
</dbReference>
<evidence type="ECO:0000256" key="8">
    <source>
        <dbReference type="ARBA" id="ARBA00031615"/>
    </source>
</evidence>
<dbReference type="Pfam" id="PF09107">
    <property type="entry name" value="WHD_3rd_SelB"/>
    <property type="match status" value="1"/>
</dbReference>
<evidence type="ECO:0000256" key="4">
    <source>
        <dbReference type="ARBA" id="ARBA00022741"/>
    </source>
</evidence>
<dbReference type="SUPFAM" id="SSF52540">
    <property type="entry name" value="P-loop containing nucleoside triphosphate hydrolases"/>
    <property type="match status" value="1"/>
</dbReference>
<dbReference type="RefSeq" id="WP_069656862.1">
    <property type="nucleotide sequence ID" value="NZ_MIJF01000026.1"/>
</dbReference>
<dbReference type="OrthoDB" id="9804504at2"/>
<evidence type="ECO:0000256" key="2">
    <source>
        <dbReference type="ARBA" id="ARBA00015953"/>
    </source>
</evidence>
<dbReference type="PANTHER" id="PTHR43721">
    <property type="entry name" value="ELONGATION FACTOR TU-RELATED"/>
    <property type="match status" value="1"/>
</dbReference>
<comment type="caution">
    <text evidence="10">The sequence shown here is derived from an EMBL/GenBank/DDBJ whole genome shotgun (WGS) entry which is preliminary data.</text>
</comment>
<keyword evidence="11" id="KW-1185">Reference proteome</keyword>
<dbReference type="PANTHER" id="PTHR43721:SF22">
    <property type="entry name" value="ELONGATION FACTOR TU, MITOCHONDRIAL"/>
    <property type="match status" value="1"/>
</dbReference>
<dbReference type="Proteomes" id="UP000243739">
    <property type="component" value="Unassembled WGS sequence"/>
</dbReference>
<dbReference type="Gene3D" id="2.40.30.10">
    <property type="entry name" value="Translation factors"/>
    <property type="match status" value="2"/>
</dbReference>
<dbReference type="Pfam" id="PF25461">
    <property type="entry name" value="Beta-barrel_SelB"/>
    <property type="match status" value="1"/>
</dbReference>
<dbReference type="GO" id="GO:0001514">
    <property type="term" value="P:selenocysteine incorporation"/>
    <property type="evidence" value="ECO:0007669"/>
    <property type="project" value="InterPro"/>
</dbReference>
<reference evidence="10 11" key="1">
    <citation type="submission" date="2016-09" db="EMBL/GenBank/DDBJ databases">
        <title>Draft genome sequence for the type strain of Vulcanibacillus modesticaldus BR, a strictly anaerobic, moderately thermophilic, and nitrate-reducing bacterium from deep sea-hydrothermal vents of the Mid-Atlantic Ridge.</title>
        <authorList>
            <person name="Abin C.A."/>
            <person name="Hollibaugh J.T."/>
        </authorList>
    </citation>
    <scope>NUCLEOTIDE SEQUENCE [LARGE SCALE GENOMIC DNA]</scope>
    <source>
        <strain evidence="10 11">BR</strain>
    </source>
</reference>
<dbReference type="STRING" id="337097.BHF71_09305"/>
<dbReference type="GO" id="GO:0005525">
    <property type="term" value="F:GTP binding"/>
    <property type="evidence" value="ECO:0007669"/>
    <property type="project" value="UniProtKB-KW"/>
</dbReference>
<dbReference type="PROSITE" id="PS51722">
    <property type="entry name" value="G_TR_2"/>
    <property type="match status" value="1"/>
</dbReference>
<evidence type="ECO:0000313" key="11">
    <source>
        <dbReference type="Proteomes" id="UP000243739"/>
    </source>
</evidence>
<keyword evidence="4" id="KW-0547">Nucleotide-binding</keyword>
<dbReference type="InterPro" id="IPR000795">
    <property type="entry name" value="T_Tr_GTP-bd_dom"/>
</dbReference>
<keyword evidence="5" id="KW-0648">Protein biosynthesis</keyword>
<dbReference type="InterPro" id="IPR004161">
    <property type="entry name" value="EFTu-like_2"/>
</dbReference>
<dbReference type="InterPro" id="IPR027417">
    <property type="entry name" value="P-loop_NTPase"/>
</dbReference>
<dbReference type="AlphaFoldDB" id="A0A1D2YUE1"/>
<evidence type="ECO:0000256" key="3">
    <source>
        <dbReference type="ARBA" id="ARBA00022490"/>
    </source>
</evidence>
<dbReference type="InterPro" id="IPR009001">
    <property type="entry name" value="Transl_elong_EF1A/Init_IF2_C"/>
</dbReference>
<keyword evidence="3" id="KW-0963">Cytoplasm</keyword>
<dbReference type="CDD" id="cd15491">
    <property type="entry name" value="selB_III"/>
    <property type="match status" value="1"/>
</dbReference>
<protein>
    <recommendedName>
        <fullName evidence="2">Selenocysteine-specific elongation factor</fullName>
    </recommendedName>
    <alternativeName>
        <fullName evidence="8">SelB translation factor</fullName>
    </alternativeName>
</protein>
<dbReference type="InterPro" id="IPR004535">
    <property type="entry name" value="Transl_elong_SelB"/>
</dbReference>
<keyword evidence="6" id="KW-0342">GTP-binding</keyword>
<dbReference type="InterPro" id="IPR057335">
    <property type="entry name" value="Beta-barrel_SelB"/>
</dbReference>
<keyword evidence="10" id="KW-0251">Elongation factor</keyword>
<dbReference type="InterPro" id="IPR036388">
    <property type="entry name" value="WH-like_DNA-bd_sf"/>
</dbReference>
<dbReference type="PRINTS" id="PR00315">
    <property type="entry name" value="ELONGATNFCT"/>
</dbReference>